<dbReference type="InterPro" id="IPR012677">
    <property type="entry name" value="Nucleotide-bd_a/b_plait_sf"/>
</dbReference>
<organism evidence="4">
    <name type="scientific">Mytilinidion resinicola</name>
    <dbReference type="NCBI Taxonomy" id="574789"/>
    <lineage>
        <taxon>Eukaryota</taxon>
        <taxon>Fungi</taxon>
        <taxon>Dikarya</taxon>
        <taxon>Ascomycota</taxon>
        <taxon>Pezizomycotina</taxon>
        <taxon>Dothideomycetes</taxon>
        <taxon>Pleosporomycetidae</taxon>
        <taxon>Mytilinidiales</taxon>
        <taxon>Mytilinidiaceae</taxon>
        <taxon>Mytilinidion</taxon>
    </lineage>
</organism>
<dbReference type="InterPro" id="IPR035979">
    <property type="entry name" value="RBD_domain_sf"/>
</dbReference>
<keyword evidence="1 2" id="KW-0694">RNA-binding</keyword>
<dbReference type="Gene3D" id="3.30.70.330">
    <property type="match status" value="1"/>
</dbReference>
<reference evidence="4 6" key="1">
    <citation type="journal article" date="2020" name="Stud. Mycol.">
        <title>101 Dothideomycetes genomes: a test case for predicting lifestyles and emergence of pathogens.</title>
        <authorList>
            <person name="Haridas S."/>
            <person name="Albert R."/>
            <person name="Binder M."/>
            <person name="Bloem J."/>
            <person name="Labutti K."/>
            <person name="Salamov A."/>
            <person name="Andreopoulos B."/>
            <person name="Baker S."/>
            <person name="Barry K."/>
            <person name="Bills G."/>
            <person name="Bluhm B."/>
            <person name="Cannon C."/>
            <person name="Castanera R."/>
            <person name="Culley D."/>
            <person name="Daum C."/>
            <person name="Ezra D."/>
            <person name="Gonzalez J."/>
            <person name="Henrissat B."/>
            <person name="Kuo A."/>
            <person name="Liang C."/>
            <person name="Lipzen A."/>
            <person name="Lutzoni F."/>
            <person name="Magnuson J."/>
            <person name="Mondo S."/>
            <person name="Nolan M."/>
            <person name="Ohm R."/>
            <person name="Pangilinan J."/>
            <person name="Park H.-J."/>
            <person name="Ramirez L."/>
            <person name="Alfaro M."/>
            <person name="Sun H."/>
            <person name="Tritt A."/>
            <person name="Yoshinaga Y."/>
            <person name="Zwiers L.-H."/>
            <person name="Turgeon B."/>
            <person name="Goodwin S."/>
            <person name="Spatafora J."/>
            <person name="Crous P."/>
            <person name="Grigoriev I."/>
        </authorList>
    </citation>
    <scope>NUCLEOTIDE SEQUENCE</scope>
    <source>
        <strain evidence="4 6">CBS 304.34</strain>
    </source>
</reference>
<evidence type="ECO:0000313" key="4">
    <source>
        <dbReference type="EMBL" id="KAF2813869.1"/>
    </source>
</evidence>
<proteinExistence type="predicted"/>
<dbReference type="GO" id="GO:0000398">
    <property type="term" value="P:mRNA splicing, via spliceosome"/>
    <property type="evidence" value="ECO:0007669"/>
    <property type="project" value="TreeGrafter"/>
</dbReference>
<dbReference type="InterPro" id="IPR000504">
    <property type="entry name" value="RRM_dom"/>
</dbReference>
<dbReference type="AlphaFoldDB" id="A0A6A6YZE4"/>
<keyword evidence="5" id="KW-1185">Reference proteome</keyword>
<protein>
    <recommendedName>
        <fullName evidence="3">RRM domain-containing protein</fullName>
    </recommendedName>
</protein>
<dbReference type="EMBL" id="MU003695">
    <property type="protein sequence ID" value="KAF2813869.1"/>
    <property type="molecule type" value="Genomic_DNA"/>
</dbReference>
<dbReference type="GO" id="GO:0005737">
    <property type="term" value="C:cytoplasm"/>
    <property type="evidence" value="ECO:0007669"/>
    <property type="project" value="TreeGrafter"/>
</dbReference>
<dbReference type="RefSeq" id="XP_033580833.1">
    <property type="nucleotide sequence ID" value="XM_033714824.1"/>
</dbReference>
<evidence type="ECO:0000313" key="5">
    <source>
        <dbReference type="Proteomes" id="UP000504636"/>
    </source>
</evidence>
<dbReference type="GO" id="GO:0005654">
    <property type="term" value="C:nucleoplasm"/>
    <property type="evidence" value="ECO:0007669"/>
    <property type="project" value="TreeGrafter"/>
</dbReference>
<feature type="non-terminal residue" evidence="4">
    <location>
        <position position="63"/>
    </location>
</feature>
<evidence type="ECO:0000259" key="3">
    <source>
        <dbReference type="PROSITE" id="PS50102"/>
    </source>
</evidence>
<evidence type="ECO:0000256" key="2">
    <source>
        <dbReference type="PROSITE-ProRule" id="PRU00176"/>
    </source>
</evidence>
<dbReference type="PROSITE" id="PS50102">
    <property type="entry name" value="RRM"/>
    <property type="match status" value="1"/>
</dbReference>
<accession>A0A6A6YZE4</accession>
<dbReference type="GO" id="GO:0061574">
    <property type="term" value="C:ASAP complex"/>
    <property type="evidence" value="ECO:0007669"/>
    <property type="project" value="TreeGrafter"/>
</dbReference>
<dbReference type="SUPFAM" id="SSF54928">
    <property type="entry name" value="RNA-binding domain, RBD"/>
    <property type="match status" value="1"/>
</dbReference>
<gene>
    <name evidence="4 6" type="ORF">BDZ99DRAFT_371454</name>
</gene>
<dbReference type="Proteomes" id="UP000504636">
    <property type="component" value="Unplaced"/>
</dbReference>
<dbReference type="PANTHER" id="PTHR15481">
    <property type="entry name" value="RIBONUCLEIC ACID BINDING PROTEIN S1"/>
    <property type="match status" value="1"/>
</dbReference>
<feature type="domain" description="RRM" evidence="3">
    <location>
        <begin position="1"/>
        <end position="63"/>
    </location>
</feature>
<dbReference type="GO" id="GO:0003723">
    <property type="term" value="F:RNA binding"/>
    <property type="evidence" value="ECO:0007669"/>
    <property type="project" value="UniProtKB-UniRule"/>
</dbReference>
<dbReference type="Pfam" id="PF00076">
    <property type="entry name" value="RRM_1"/>
    <property type="match status" value="1"/>
</dbReference>
<name>A0A6A6YZE4_9PEZI</name>
<reference evidence="6" key="3">
    <citation type="submission" date="2025-04" db="UniProtKB">
        <authorList>
            <consortium name="RefSeq"/>
        </authorList>
    </citation>
    <scope>IDENTIFICATION</scope>
    <source>
        <strain evidence="6">CBS 304.34</strain>
    </source>
</reference>
<evidence type="ECO:0000313" key="6">
    <source>
        <dbReference type="RefSeq" id="XP_033580833.1"/>
    </source>
</evidence>
<dbReference type="PANTHER" id="PTHR15481:SF0">
    <property type="entry name" value="LD23870P-RELATED"/>
    <property type="match status" value="1"/>
</dbReference>
<reference evidence="6" key="2">
    <citation type="submission" date="2020-04" db="EMBL/GenBank/DDBJ databases">
        <authorList>
            <consortium name="NCBI Genome Project"/>
        </authorList>
    </citation>
    <scope>NUCLEOTIDE SEQUENCE</scope>
    <source>
        <strain evidence="6">CBS 304.34</strain>
    </source>
</reference>
<sequence>LREIFGAYGQIQAIDLPMNRQFNTNRGTAYIIYYEVADAEKAISHMHEAQLDGAVINVSIVLP</sequence>
<dbReference type="OrthoDB" id="252020at2759"/>
<dbReference type="GeneID" id="54455717"/>
<evidence type="ECO:0000256" key="1">
    <source>
        <dbReference type="ARBA" id="ARBA00022884"/>
    </source>
</evidence>
<feature type="non-terminal residue" evidence="4">
    <location>
        <position position="1"/>
    </location>
</feature>